<dbReference type="PANTHER" id="PTHR30194">
    <property type="entry name" value="CROSSOVER JUNCTION ENDODEOXYRIBONUCLEASE RUVC"/>
    <property type="match status" value="1"/>
</dbReference>
<evidence type="ECO:0000256" key="7">
    <source>
        <dbReference type="ARBA" id="ARBA00022801"/>
    </source>
</evidence>
<keyword evidence="7 13" id="KW-0378">Hydrolase</keyword>
<comment type="similarity">
    <text evidence="1 13">Belongs to the RuvC family.</text>
</comment>
<dbReference type="Pfam" id="PF02075">
    <property type="entry name" value="RuvC"/>
    <property type="match status" value="1"/>
</dbReference>
<dbReference type="OrthoDB" id="9805499at2"/>
<dbReference type="eggNOG" id="COG0817">
    <property type="taxonomic scope" value="Bacteria"/>
</dbReference>
<feature type="active site" evidence="13">
    <location>
        <position position="10"/>
    </location>
</feature>
<dbReference type="PRINTS" id="PR00696">
    <property type="entry name" value="RSOLVASERUVC"/>
</dbReference>
<dbReference type="Gene3D" id="3.30.420.10">
    <property type="entry name" value="Ribonuclease H-like superfamily/Ribonuclease H"/>
    <property type="match status" value="1"/>
</dbReference>
<evidence type="ECO:0000256" key="14">
    <source>
        <dbReference type="NCBIfam" id="TIGR00228"/>
    </source>
</evidence>
<dbReference type="GO" id="GO:0005737">
    <property type="term" value="C:cytoplasm"/>
    <property type="evidence" value="ECO:0007669"/>
    <property type="project" value="UniProtKB-SubCell"/>
</dbReference>
<evidence type="ECO:0000256" key="5">
    <source>
        <dbReference type="ARBA" id="ARBA00022759"/>
    </source>
</evidence>
<evidence type="ECO:0000256" key="9">
    <source>
        <dbReference type="ARBA" id="ARBA00023125"/>
    </source>
</evidence>
<reference evidence="15 16" key="1">
    <citation type="submission" date="2007-08" db="EMBL/GenBank/DDBJ databases">
        <title>Complete sequence of Roseiflexus castenholzii DSM 13941.</title>
        <authorList>
            <consortium name="US DOE Joint Genome Institute"/>
            <person name="Copeland A."/>
            <person name="Lucas S."/>
            <person name="Lapidus A."/>
            <person name="Barry K."/>
            <person name="Glavina del Rio T."/>
            <person name="Dalin E."/>
            <person name="Tice H."/>
            <person name="Pitluck S."/>
            <person name="Thompson L.S."/>
            <person name="Brettin T."/>
            <person name="Bruce D."/>
            <person name="Detter J.C."/>
            <person name="Han C."/>
            <person name="Tapia R."/>
            <person name="Schmutz J."/>
            <person name="Larimer F."/>
            <person name="Land M."/>
            <person name="Hauser L."/>
            <person name="Kyrpides N."/>
            <person name="Mikhailova N."/>
            <person name="Bryant D.A."/>
            <person name="Hanada S."/>
            <person name="Tsukatani Y."/>
            <person name="Richardson P."/>
        </authorList>
    </citation>
    <scope>NUCLEOTIDE SEQUENCE [LARGE SCALE GENOMIC DNA]</scope>
    <source>
        <strain evidence="16">DSM 13941 / HLO8</strain>
    </source>
</reference>
<dbReference type="FunFam" id="3.30.420.10:FF:000002">
    <property type="entry name" value="Crossover junction endodeoxyribonuclease RuvC"/>
    <property type="match status" value="1"/>
</dbReference>
<dbReference type="STRING" id="383372.Rcas_0719"/>
<keyword evidence="2 13" id="KW-0963">Cytoplasm</keyword>
<feature type="binding site" evidence="13">
    <location>
        <position position="143"/>
    </location>
    <ligand>
        <name>Mg(2+)</name>
        <dbReference type="ChEBI" id="CHEBI:18420"/>
        <label>1</label>
    </ligand>
</feature>
<dbReference type="AlphaFoldDB" id="A7NH93"/>
<dbReference type="NCBIfam" id="TIGR00228">
    <property type="entry name" value="ruvC"/>
    <property type="match status" value="1"/>
</dbReference>
<dbReference type="KEGG" id="rca:Rcas_0719"/>
<keyword evidence="5 13" id="KW-0255">Endonuclease</keyword>
<evidence type="ECO:0000313" key="15">
    <source>
        <dbReference type="EMBL" id="ABU56840.1"/>
    </source>
</evidence>
<keyword evidence="9 13" id="KW-0238">DNA-binding</keyword>
<evidence type="ECO:0000256" key="3">
    <source>
        <dbReference type="ARBA" id="ARBA00022722"/>
    </source>
</evidence>
<dbReference type="HOGENOM" id="CLU_091257_3_1_0"/>
<evidence type="ECO:0000313" key="16">
    <source>
        <dbReference type="Proteomes" id="UP000000263"/>
    </source>
</evidence>
<organism evidence="15 16">
    <name type="scientific">Roseiflexus castenholzii (strain DSM 13941 / HLO8)</name>
    <dbReference type="NCBI Taxonomy" id="383372"/>
    <lineage>
        <taxon>Bacteria</taxon>
        <taxon>Bacillati</taxon>
        <taxon>Chloroflexota</taxon>
        <taxon>Chloroflexia</taxon>
        <taxon>Chloroflexales</taxon>
        <taxon>Roseiflexineae</taxon>
        <taxon>Roseiflexaceae</taxon>
        <taxon>Roseiflexus</taxon>
    </lineage>
</organism>
<keyword evidence="8 13" id="KW-0460">Magnesium</keyword>
<evidence type="ECO:0000256" key="8">
    <source>
        <dbReference type="ARBA" id="ARBA00022842"/>
    </source>
</evidence>
<dbReference type="InterPro" id="IPR002176">
    <property type="entry name" value="X-over_junc_endoDNase_RuvC"/>
</dbReference>
<keyword evidence="3 13" id="KW-0540">Nuclease</keyword>
<comment type="cofactor">
    <cofactor evidence="13">
        <name>Mg(2+)</name>
        <dbReference type="ChEBI" id="CHEBI:18420"/>
    </cofactor>
    <text evidence="13">Binds 2 Mg(2+) ion per subunit.</text>
</comment>
<dbReference type="NCBIfam" id="NF000711">
    <property type="entry name" value="PRK00039.2-1"/>
    <property type="match status" value="1"/>
</dbReference>
<evidence type="ECO:0000256" key="1">
    <source>
        <dbReference type="ARBA" id="ARBA00009518"/>
    </source>
</evidence>
<dbReference type="RefSeq" id="WP_012119270.1">
    <property type="nucleotide sequence ID" value="NC_009767.1"/>
</dbReference>
<evidence type="ECO:0000256" key="12">
    <source>
        <dbReference type="ARBA" id="ARBA00029354"/>
    </source>
</evidence>
<accession>A7NH93</accession>
<comment type="catalytic activity">
    <reaction evidence="12 13">
        <text>Endonucleolytic cleavage at a junction such as a reciprocal single-stranded crossover between two homologous DNA duplexes (Holliday junction).</text>
        <dbReference type="EC" id="3.1.21.10"/>
    </reaction>
</comment>
<keyword evidence="4 13" id="KW-0479">Metal-binding</keyword>
<dbReference type="SUPFAM" id="SSF53098">
    <property type="entry name" value="Ribonuclease H-like"/>
    <property type="match status" value="1"/>
</dbReference>
<keyword evidence="6 13" id="KW-0227">DNA damage</keyword>
<feature type="active site" evidence="13">
    <location>
        <position position="70"/>
    </location>
</feature>
<evidence type="ECO:0000256" key="13">
    <source>
        <dbReference type="HAMAP-Rule" id="MF_00034"/>
    </source>
</evidence>
<dbReference type="PROSITE" id="PS01321">
    <property type="entry name" value="RUVC"/>
    <property type="match status" value="1"/>
</dbReference>
<feature type="binding site" evidence="13">
    <location>
        <position position="10"/>
    </location>
    <ligand>
        <name>Mg(2+)</name>
        <dbReference type="ChEBI" id="CHEBI:18420"/>
        <label>1</label>
    </ligand>
</feature>
<dbReference type="InterPro" id="IPR036397">
    <property type="entry name" value="RNaseH_sf"/>
</dbReference>
<dbReference type="EC" id="3.1.21.10" evidence="13 14"/>
<dbReference type="InterPro" id="IPR020563">
    <property type="entry name" value="X-over_junc_endoDNase_Mg_BS"/>
</dbReference>
<name>A7NH93_ROSCS</name>
<evidence type="ECO:0000256" key="11">
    <source>
        <dbReference type="ARBA" id="ARBA00023204"/>
    </source>
</evidence>
<comment type="subunit">
    <text evidence="13">Homodimer which binds Holliday junction (HJ) DNA. The HJ becomes 2-fold symmetrical on binding to RuvC with unstacked arms; it has a different conformation from HJ DNA in complex with RuvA. In the full resolvosome a probable DNA-RuvA(4)-RuvB(12)-RuvC(2) complex forms which resolves the HJ.</text>
</comment>
<comment type="function">
    <text evidence="13">The RuvA-RuvB-RuvC complex processes Holliday junction (HJ) DNA during genetic recombination and DNA repair. Endonuclease that resolves HJ intermediates. Cleaves cruciform DNA by making single-stranded nicks across the HJ at symmetrical positions within the homologous arms, yielding a 5'-phosphate and a 3'-hydroxyl group; requires a central core of homology in the junction. The consensus cleavage sequence is 5'-(A/T)TT(C/G)-3'. Cleavage occurs on the 3'-side of the TT dinucleotide at the point of strand exchange. HJ branch migration catalyzed by RuvA-RuvB allows RuvC to scan DNA until it finds its consensus sequence, where it cleaves and resolves the cruciform DNA.</text>
</comment>
<protein>
    <recommendedName>
        <fullName evidence="13 14">Crossover junction endodeoxyribonuclease RuvC</fullName>
        <ecNumber evidence="13 14">3.1.21.10</ecNumber>
    </recommendedName>
    <alternativeName>
        <fullName evidence="13">Holliday junction nuclease RuvC</fullName>
    </alternativeName>
    <alternativeName>
        <fullName evidence="13">Holliday junction resolvase RuvC</fullName>
    </alternativeName>
</protein>
<evidence type="ECO:0000256" key="2">
    <source>
        <dbReference type="ARBA" id="ARBA00022490"/>
    </source>
</evidence>
<feature type="active site" evidence="13">
    <location>
        <position position="143"/>
    </location>
</feature>
<dbReference type="GO" id="GO:0006310">
    <property type="term" value="P:DNA recombination"/>
    <property type="evidence" value="ECO:0007669"/>
    <property type="project" value="UniProtKB-UniRule"/>
</dbReference>
<comment type="subcellular location">
    <subcellularLocation>
        <location evidence="13">Cytoplasm</location>
    </subcellularLocation>
</comment>
<evidence type="ECO:0000256" key="10">
    <source>
        <dbReference type="ARBA" id="ARBA00023172"/>
    </source>
</evidence>
<keyword evidence="11 13" id="KW-0234">DNA repair</keyword>
<evidence type="ECO:0000256" key="4">
    <source>
        <dbReference type="ARBA" id="ARBA00022723"/>
    </source>
</evidence>
<dbReference type="Proteomes" id="UP000000263">
    <property type="component" value="Chromosome"/>
</dbReference>
<dbReference type="CDD" id="cd16962">
    <property type="entry name" value="RuvC"/>
    <property type="match status" value="1"/>
</dbReference>
<feature type="binding site" evidence="13">
    <location>
        <position position="70"/>
    </location>
    <ligand>
        <name>Mg(2+)</name>
        <dbReference type="ChEBI" id="CHEBI:18420"/>
        <label>2</label>
    </ligand>
</feature>
<dbReference type="GO" id="GO:0003677">
    <property type="term" value="F:DNA binding"/>
    <property type="evidence" value="ECO:0007669"/>
    <property type="project" value="UniProtKB-KW"/>
</dbReference>
<gene>
    <name evidence="13" type="primary">ruvC</name>
    <name evidence="15" type="ordered locus">Rcas_0719</name>
</gene>
<evidence type="ECO:0000256" key="6">
    <source>
        <dbReference type="ARBA" id="ARBA00022763"/>
    </source>
</evidence>
<sequence length="168" mass="17810">MIASRTIGIDPGTARMGWGIVEETGGTVSLVDCGVLTTPAGVSQASRLLQLYNDLCSLIARYHPAAAAIEELFFGKNVNTALNVGQARGIALLAFAQAGIPVHEYKPLQVKQALAGYGGADKRQVQEMVRLTLRLPTIPRPDDAADAVAVAICHTYAAPMLRRIGEGR</sequence>
<dbReference type="EMBL" id="CP000804">
    <property type="protein sequence ID" value="ABU56840.1"/>
    <property type="molecule type" value="Genomic_DNA"/>
</dbReference>
<dbReference type="InterPro" id="IPR012337">
    <property type="entry name" value="RNaseH-like_sf"/>
</dbReference>
<dbReference type="GO" id="GO:0000287">
    <property type="term" value="F:magnesium ion binding"/>
    <property type="evidence" value="ECO:0007669"/>
    <property type="project" value="UniProtKB-UniRule"/>
</dbReference>
<keyword evidence="16" id="KW-1185">Reference proteome</keyword>
<dbReference type="GO" id="GO:0006281">
    <property type="term" value="P:DNA repair"/>
    <property type="evidence" value="ECO:0007669"/>
    <property type="project" value="UniProtKB-UniRule"/>
</dbReference>
<keyword evidence="10 13" id="KW-0233">DNA recombination</keyword>
<dbReference type="GO" id="GO:0048476">
    <property type="term" value="C:Holliday junction resolvase complex"/>
    <property type="evidence" value="ECO:0007669"/>
    <property type="project" value="UniProtKB-UniRule"/>
</dbReference>
<dbReference type="PANTHER" id="PTHR30194:SF3">
    <property type="entry name" value="CROSSOVER JUNCTION ENDODEOXYRIBONUCLEASE RUVC"/>
    <property type="match status" value="1"/>
</dbReference>
<proteinExistence type="inferred from homology"/>
<dbReference type="HAMAP" id="MF_00034">
    <property type="entry name" value="RuvC"/>
    <property type="match status" value="1"/>
</dbReference>
<dbReference type="GO" id="GO:0008821">
    <property type="term" value="F:crossover junction DNA endonuclease activity"/>
    <property type="evidence" value="ECO:0007669"/>
    <property type="project" value="UniProtKB-UniRule"/>
</dbReference>